<protein>
    <recommendedName>
        <fullName evidence="8">DoxX family membrane protein</fullName>
    </recommendedName>
</protein>
<evidence type="ECO:0000256" key="2">
    <source>
        <dbReference type="ARBA" id="ARBA00022692"/>
    </source>
</evidence>
<feature type="transmembrane region" description="Helical" evidence="5">
    <location>
        <begin position="92"/>
        <end position="109"/>
    </location>
</feature>
<proteinExistence type="predicted"/>
<feature type="transmembrane region" description="Helical" evidence="5">
    <location>
        <begin position="5"/>
        <end position="25"/>
    </location>
</feature>
<accession>A0ABX1XZ10</accession>
<evidence type="ECO:0000256" key="1">
    <source>
        <dbReference type="ARBA" id="ARBA00004141"/>
    </source>
</evidence>
<dbReference type="EMBL" id="WHOA01000126">
    <property type="protein sequence ID" value="NOU73479.1"/>
    <property type="molecule type" value="Genomic_DNA"/>
</dbReference>
<sequence length="147" mass="15983">MIPFYVLVVSFTLFRVLGLFGWSYFDGWQTPLQLTVAIMLLVTASAHWGKSRQDLIRMVPPAFPRPDLLVTATGWLEIAGAIGILLPATSRVASICLAMLFLAMFPANVKAARERLTIGGRPTPKLLARTLLQLVFLAAVLLTGSGS</sequence>
<reference evidence="6 7" key="1">
    <citation type="submission" date="2019-10" db="EMBL/GenBank/DDBJ databases">
        <title>Description of Paenibacillus terrestris sp. nov.</title>
        <authorList>
            <person name="Carlier A."/>
            <person name="Qi S."/>
        </authorList>
    </citation>
    <scope>NUCLEOTIDE SEQUENCE [LARGE SCALE GENOMIC DNA]</scope>
    <source>
        <strain evidence="6 7">LMG 31458</strain>
    </source>
</reference>
<dbReference type="RefSeq" id="WP_171644899.1">
    <property type="nucleotide sequence ID" value="NZ_WHOA01000126.1"/>
</dbReference>
<dbReference type="Proteomes" id="UP000616779">
    <property type="component" value="Unassembled WGS sequence"/>
</dbReference>
<name>A0ABX1XZ10_9BACL</name>
<evidence type="ECO:0000256" key="5">
    <source>
        <dbReference type="SAM" id="Phobius"/>
    </source>
</evidence>
<feature type="transmembrane region" description="Helical" evidence="5">
    <location>
        <begin position="130"/>
        <end position="146"/>
    </location>
</feature>
<evidence type="ECO:0000256" key="3">
    <source>
        <dbReference type="ARBA" id="ARBA00022989"/>
    </source>
</evidence>
<gene>
    <name evidence="6" type="ORF">GC098_18980</name>
</gene>
<keyword evidence="3 5" id="KW-1133">Transmembrane helix</keyword>
<dbReference type="InterPro" id="IPR032808">
    <property type="entry name" value="DoxX"/>
</dbReference>
<keyword evidence="4 5" id="KW-0472">Membrane</keyword>
<evidence type="ECO:0000313" key="7">
    <source>
        <dbReference type="Proteomes" id="UP000616779"/>
    </source>
</evidence>
<dbReference type="Pfam" id="PF13564">
    <property type="entry name" value="DoxX_2"/>
    <property type="match status" value="1"/>
</dbReference>
<dbReference type="PANTHER" id="PTHR36974:SF1">
    <property type="entry name" value="DOXX FAMILY MEMBRANE PROTEIN"/>
    <property type="match status" value="1"/>
</dbReference>
<dbReference type="PANTHER" id="PTHR36974">
    <property type="entry name" value="MEMBRANE PROTEIN-RELATED"/>
    <property type="match status" value="1"/>
</dbReference>
<comment type="subcellular location">
    <subcellularLocation>
        <location evidence="1">Membrane</location>
        <topology evidence="1">Multi-pass membrane protein</topology>
    </subcellularLocation>
</comment>
<organism evidence="6 7">
    <name type="scientific">Paenibacillus phytorum</name>
    <dbReference type="NCBI Taxonomy" id="2654977"/>
    <lineage>
        <taxon>Bacteria</taxon>
        <taxon>Bacillati</taxon>
        <taxon>Bacillota</taxon>
        <taxon>Bacilli</taxon>
        <taxon>Bacillales</taxon>
        <taxon>Paenibacillaceae</taxon>
        <taxon>Paenibacillus</taxon>
    </lineage>
</organism>
<evidence type="ECO:0008006" key="8">
    <source>
        <dbReference type="Google" id="ProtNLM"/>
    </source>
</evidence>
<evidence type="ECO:0000256" key="4">
    <source>
        <dbReference type="ARBA" id="ARBA00023136"/>
    </source>
</evidence>
<keyword evidence="2 5" id="KW-0812">Transmembrane</keyword>
<keyword evidence="7" id="KW-1185">Reference proteome</keyword>
<evidence type="ECO:0000313" key="6">
    <source>
        <dbReference type="EMBL" id="NOU73479.1"/>
    </source>
</evidence>
<comment type="caution">
    <text evidence="6">The sequence shown here is derived from an EMBL/GenBank/DDBJ whole genome shotgun (WGS) entry which is preliminary data.</text>
</comment>